<dbReference type="AlphaFoldDB" id="A0A0C3K281"/>
<sequence>MMLSPTTNTSALQLNPSPLRPECRATERLFLWRGINTPPSATIANPIIQQIAATASHASLHDAAAYGSGIHKFHIFCDIFSIPEAEHLPASFSLLHSFALQAASDPTSPELGISGTSVPFEPVAPSVARKYLSAVQAWHIAQGWPAPLNDSHLKCINWSLRGLENLGVCHHHPPHPPITIAMLSALKASLTLSDPFDACIWEMSTCAFFGMMCFGEVSVVSCAAFNPSHHLTRGNAFFRTDLRGSPYAHLDLPTAKTAKPGETQSVFLNEQGSLCPLVALRNMAMVTPASASDPLFSWSDSSGLPCPMVKSRAMERINSILSAWGWGNHFGHSFHIGGASFFLAKKVDPEIIRIAGRWKSLAYQVYIRAFEQIVSQHLANAVSETEASTLGVGHPAGTQPQGSGLWVSSSACLASAELTLGPAQPLTGQILAKCVRRGWTKHQWHLEPVVWTTALEEGTSR</sequence>
<dbReference type="SUPFAM" id="SSF56349">
    <property type="entry name" value="DNA breaking-rejoining enzymes"/>
    <property type="match status" value="1"/>
</dbReference>
<reference evidence="2 3" key="1">
    <citation type="submission" date="2014-04" db="EMBL/GenBank/DDBJ databases">
        <authorList>
            <consortium name="DOE Joint Genome Institute"/>
            <person name="Kuo A."/>
            <person name="Kohler A."/>
            <person name="Costa M.D."/>
            <person name="Nagy L.G."/>
            <person name="Floudas D."/>
            <person name="Copeland A."/>
            <person name="Barry K.W."/>
            <person name="Cichocki N."/>
            <person name="Veneault-Fourrey C."/>
            <person name="LaButti K."/>
            <person name="Lindquist E.A."/>
            <person name="Lipzen A."/>
            <person name="Lundell T."/>
            <person name="Morin E."/>
            <person name="Murat C."/>
            <person name="Sun H."/>
            <person name="Tunlid A."/>
            <person name="Henrissat B."/>
            <person name="Grigoriev I.V."/>
            <person name="Hibbett D.S."/>
            <person name="Martin F."/>
            <person name="Nordberg H.P."/>
            <person name="Cantor M.N."/>
            <person name="Hua S.X."/>
        </authorList>
    </citation>
    <scope>NUCLEOTIDE SEQUENCE [LARGE SCALE GENOMIC DNA]</scope>
    <source>
        <strain evidence="2 3">Marx 270</strain>
    </source>
</reference>
<dbReference type="EMBL" id="KN831975">
    <property type="protein sequence ID" value="KIO03652.1"/>
    <property type="molecule type" value="Genomic_DNA"/>
</dbReference>
<keyword evidence="3" id="KW-1185">Reference proteome</keyword>
<dbReference type="GO" id="GO:0015074">
    <property type="term" value="P:DNA integration"/>
    <property type="evidence" value="ECO:0007669"/>
    <property type="project" value="InterPro"/>
</dbReference>
<evidence type="ECO:0000313" key="3">
    <source>
        <dbReference type="Proteomes" id="UP000054217"/>
    </source>
</evidence>
<dbReference type="GO" id="GO:0006310">
    <property type="term" value="P:DNA recombination"/>
    <property type="evidence" value="ECO:0007669"/>
    <property type="project" value="UniProtKB-KW"/>
</dbReference>
<protein>
    <submittedName>
        <fullName evidence="2">Uncharacterized protein</fullName>
    </submittedName>
</protein>
<name>A0A0C3K281_PISTI</name>
<dbReference type="OrthoDB" id="3254696at2759"/>
<dbReference type="PANTHER" id="PTHR34605:SF3">
    <property type="entry name" value="P CELL-TYPE AGGLUTINATION PROTEIN MAP4-LIKE-RELATED"/>
    <property type="match status" value="1"/>
</dbReference>
<evidence type="ECO:0000313" key="2">
    <source>
        <dbReference type="EMBL" id="KIO03652.1"/>
    </source>
</evidence>
<dbReference type="InterPro" id="IPR052925">
    <property type="entry name" value="Phage_Integrase-like_Recomb"/>
</dbReference>
<reference evidence="3" key="2">
    <citation type="submission" date="2015-01" db="EMBL/GenBank/DDBJ databases">
        <title>Evolutionary Origins and Diversification of the Mycorrhizal Mutualists.</title>
        <authorList>
            <consortium name="DOE Joint Genome Institute"/>
            <consortium name="Mycorrhizal Genomics Consortium"/>
            <person name="Kohler A."/>
            <person name="Kuo A."/>
            <person name="Nagy L.G."/>
            <person name="Floudas D."/>
            <person name="Copeland A."/>
            <person name="Barry K.W."/>
            <person name="Cichocki N."/>
            <person name="Veneault-Fourrey C."/>
            <person name="LaButti K."/>
            <person name="Lindquist E.A."/>
            <person name="Lipzen A."/>
            <person name="Lundell T."/>
            <person name="Morin E."/>
            <person name="Murat C."/>
            <person name="Riley R."/>
            <person name="Ohm R."/>
            <person name="Sun H."/>
            <person name="Tunlid A."/>
            <person name="Henrissat B."/>
            <person name="Grigoriev I.V."/>
            <person name="Hibbett D.S."/>
            <person name="Martin F."/>
        </authorList>
    </citation>
    <scope>NUCLEOTIDE SEQUENCE [LARGE SCALE GENOMIC DNA]</scope>
    <source>
        <strain evidence="3">Marx 270</strain>
    </source>
</reference>
<dbReference type="Proteomes" id="UP000054217">
    <property type="component" value="Unassembled WGS sequence"/>
</dbReference>
<dbReference type="Gene3D" id="1.10.443.10">
    <property type="entry name" value="Intergrase catalytic core"/>
    <property type="match status" value="1"/>
</dbReference>
<dbReference type="InParanoid" id="A0A0C3K281"/>
<proteinExistence type="predicted"/>
<dbReference type="InterPro" id="IPR013762">
    <property type="entry name" value="Integrase-like_cat_sf"/>
</dbReference>
<dbReference type="PANTHER" id="PTHR34605">
    <property type="entry name" value="PHAGE_INTEGRASE DOMAIN-CONTAINING PROTEIN"/>
    <property type="match status" value="1"/>
</dbReference>
<dbReference type="InterPro" id="IPR011010">
    <property type="entry name" value="DNA_brk_join_enz"/>
</dbReference>
<gene>
    <name evidence="2" type="ORF">M404DRAFT_26953</name>
</gene>
<keyword evidence="1" id="KW-0233">DNA recombination</keyword>
<dbReference type="GO" id="GO:0003677">
    <property type="term" value="F:DNA binding"/>
    <property type="evidence" value="ECO:0007669"/>
    <property type="project" value="InterPro"/>
</dbReference>
<evidence type="ECO:0000256" key="1">
    <source>
        <dbReference type="ARBA" id="ARBA00023172"/>
    </source>
</evidence>
<dbReference type="STRING" id="870435.A0A0C3K281"/>
<dbReference type="HOGENOM" id="CLU_003292_2_3_1"/>
<accession>A0A0C3K281</accession>
<organism evidence="2 3">
    <name type="scientific">Pisolithus tinctorius Marx 270</name>
    <dbReference type="NCBI Taxonomy" id="870435"/>
    <lineage>
        <taxon>Eukaryota</taxon>
        <taxon>Fungi</taxon>
        <taxon>Dikarya</taxon>
        <taxon>Basidiomycota</taxon>
        <taxon>Agaricomycotina</taxon>
        <taxon>Agaricomycetes</taxon>
        <taxon>Agaricomycetidae</taxon>
        <taxon>Boletales</taxon>
        <taxon>Sclerodermatineae</taxon>
        <taxon>Pisolithaceae</taxon>
        <taxon>Pisolithus</taxon>
    </lineage>
</organism>